<accession>A0ABT2BVT4</accession>
<feature type="signal peptide" evidence="1">
    <location>
        <begin position="1"/>
        <end position="34"/>
    </location>
</feature>
<dbReference type="GO" id="GO:0008233">
    <property type="term" value="F:peptidase activity"/>
    <property type="evidence" value="ECO:0007669"/>
    <property type="project" value="UniProtKB-KW"/>
</dbReference>
<dbReference type="InterPro" id="IPR043504">
    <property type="entry name" value="Peptidase_S1_PA_chymotrypsin"/>
</dbReference>
<keyword evidence="2" id="KW-0645">Protease</keyword>
<dbReference type="Pfam" id="PF13365">
    <property type="entry name" value="Trypsin_2"/>
    <property type="match status" value="1"/>
</dbReference>
<dbReference type="EMBL" id="JANUHC010000002">
    <property type="protein sequence ID" value="MCS0629249.1"/>
    <property type="molecule type" value="Genomic_DNA"/>
</dbReference>
<dbReference type="RefSeq" id="WP_259448396.1">
    <property type="nucleotide sequence ID" value="NZ_CP119520.1"/>
</dbReference>
<dbReference type="PANTHER" id="PTHR43019:SF23">
    <property type="entry name" value="PROTEASE DO-LIKE 5, CHLOROPLASTIC"/>
    <property type="match status" value="1"/>
</dbReference>
<proteinExistence type="predicted"/>
<feature type="chain" id="PRO_5046546652" evidence="1">
    <location>
        <begin position="35"/>
        <end position="265"/>
    </location>
</feature>
<dbReference type="Proteomes" id="UP001165263">
    <property type="component" value="Unassembled WGS sequence"/>
</dbReference>
<comment type="caution">
    <text evidence="2">The sequence shown here is derived from an EMBL/GenBank/DDBJ whole genome shotgun (WGS) entry which is preliminary data.</text>
</comment>
<organism evidence="2 3">
    <name type="scientific">Telluria mixta</name>
    <dbReference type="NCBI Taxonomy" id="34071"/>
    <lineage>
        <taxon>Bacteria</taxon>
        <taxon>Pseudomonadati</taxon>
        <taxon>Pseudomonadota</taxon>
        <taxon>Betaproteobacteria</taxon>
        <taxon>Burkholderiales</taxon>
        <taxon>Oxalobacteraceae</taxon>
        <taxon>Telluria group</taxon>
        <taxon>Telluria</taxon>
    </lineage>
</organism>
<name>A0ABT2BVT4_9BURK</name>
<dbReference type="SUPFAM" id="SSF50494">
    <property type="entry name" value="Trypsin-like serine proteases"/>
    <property type="match status" value="1"/>
</dbReference>
<keyword evidence="2" id="KW-0378">Hydrolase</keyword>
<gene>
    <name evidence="2" type="ORF">NX786_07885</name>
</gene>
<evidence type="ECO:0000313" key="2">
    <source>
        <dbReference type="EMBL" id="MCS0629249.1"/>
    </source>
</evidence>
<evidence type="ECO:0000313" key="3">
    <source>
        <dbReference type="Proteomes" id="UP001165263"/>
    </source>
</evidence>
<reference evidence="2" key="1">
    <citation type="submission" date="2022-08" db="EMBL/GenBank/DDBJ databases">
        <title>Reclassification of Massilia species as members of the genera Telluria, Duganella, Pseudoduganella, Mokoshia gen. nov. and Zemynaea gen. nov. using orthogonal and non-orthogonal genome-based approaches.</title>
        <authorList>
            <person name="Bowman J.P."/>
        </authorList>
    </citation>
    <scope>NUCLEOTIDE SEQUENCE</scope>
    <source>
        <strain evidence="2">LMG 11547</strain>
    </source>
</reference>
<keyword evidence="1" id="KW-0732">Signal</keyword>
<dbReference type="Gene3D" id="2.40.10.10">
    <property type="entry name" value="Trypsin-like serine proteases"/>
    <property type="match status" value="2"/>
</dbReference>
<keyword evidence="3" id="KW-1185">Reference proteome</keyword>
<protein>
    <submittedName>
        <fullName evidence="2">Serine protease</fullName>
    </submittedName>
</protein>
<evidence type="ECO:0000256" key="1">
    <source>
        <dbReference type="SAM" id="SignalP"/>
    </source>
</evidence>
<dbReference type="InterPro" id="IPR009003">
    <property type="entry name" value="Peptidase_S1_PA"/>
</dbReference>
<dbReference type="GO" id="GO:0006508">
    <property type="term" value="P:proteolysis"/>
    <property type="evidence" value="ECO:0007669"/>
    <property type="project" value="UniProtKB-KW"/>
</dbReference>
<dbReference type="PANTHER" id="PTHR43019">
    <property type="entry name" value="SERINE ENDOPROTEASE DEGS"/>
    <property type="match status" value="1"/>
</dbReference>
<sequence>MPFRNTFQSPHRHLAALLAVVTLAAGALPGQSMATDLRPIVPVIKRSVVGIGTFERTRSPSTVFTGTGFIVGDGLDVITNAHVVPAAPTDGKMEQLGIVLPDGEGVRFRPAELVSRDNEHDLAHLRLSGTPLPALELGDSDTVQEGQELALTGFPLAMALGLHAATHRATLAAITPIVRPSIGARNLDPRQIAALQRAPFNIFQLDGTAYPGNSGSPVYDPATGKVVGVINAVFVKGLKETAITAPSGITYAIPANFVRDLMRKK</sequence>